<keyword evidence="4 7" id="KW-0833">Ubl conjugation pathway</keyword>
<organism evidence="10 11">
    <name type="scientific">Scheffersomyces stipitis (strain ATCC 58785 / CBS 6054 / NBRC 10063 / NRRL Y-11545)</name>
    <name type="common">Yeast</name>
    <name type="synonym">Pichia stipitis</name>
    <dbReference type="NCBI Taxonomy" id="322104"/>
    <lineage>
        <taxon>Eukaryota</taxon>
        <taxon>Fungi</taxon>
        <taxon>Dikarya</taxon>
        <taxon>Ascomycota</taxon>
        <taxon>Saccharomycotina</taxon>
        <taxon>Pichiomycetes</taxon>
        <taxon>Debaryomycetaceae</taxon>
        <taxon>Scheffersomyces</taxon>
    </lineage>
</organism>
<dbReference type="EMBL" id="CP000496">
    <property type="protein sequence ID" value="ABN65112.2"/>
    <property type="molecule type" value="Genomic_DNA"/>
</dbReference>
<dbReference type="STRING" id="322104.A3LPW4"/>
<dbReference type="CDD" id="cd02662">
    <property type="entry name" value="Peptidase_C19F"/>
    <property type="match status" value="1"/>
</dbReference>
<dbReference type="PANTHER" id="PTHR24006:SF888">
    <property type="entry name" value="UBIQUITIN CARBOXYL-TERMINAL HYDROLASE 30"/>
    <property type="match status" value="1"/>
</dbReference>
<keyword evidence="6 7" id="KW-0788">Thiol protease</keyword>
<dbReference type="InterPro" id="IPR038765">
    <property type="entry name" value="Papain-like_cys_pep_sf"/>
</dbReference>
<dbReference type="Proteomes" id="UP000002258">
    <property type="component" value="Chromosome 2"/>
</dbReference>
<dbReference type="HOGENOM" id="CLU_008279_6_1_1"/>
<dbReference type="Gene3D" id="3.90.70.10">
    <property type="entry name" value="Cysteine proteinases"/>
    <property type="match status" value="1"/>
</dbReference>
<evidence type="ECO:0000259" key="9">
    <source>
        <dbReference type="PROSITE" id="PS50235"/>
    </source>
</evidence>
<dbReference type="PROSITE" id="PS00972">
    <property type="entry name" value="USP_1"/>
    <property type="match status" value="1"/>
</dbReference>
<keyword evidence="3 7" id="KW-0645">Protease</keyword>
<dbReference type="Pfam" id="PF00443">
    <property type="entry name" value="UCH"/>
    <property type="match status" value="1"/>
</dbReference>
<proteinExistence type="inferred from homology"/>
<dbReference type="GO" id="GO:0006508">
    <property type="term" value="P:proteolysis"/>
    <property type="evidence" value="ECO:0007669"/>
    <property type="project" value="UniProtKB-KW"/>
</dbReference>
<feature type="region of interest" description="Disordered" evidence="8">
    <location>
        <begin position="425"/>
        <end position="469"/>
    </location>
</feature>
<dbReference type="InParanoid" id="A3LPW4"/>
<dbReference type="GO" id="GO:0005789">
    <property type="term" value="C:endoplasmic reticulum membrane"/>
    <property type="evidence" value="ECO:0007669"/>
    <property type="project" value="EnsemblFungi"/>
</dbReference>
<comment type="catalytic activity">
    <reaction evidence="1 7">
        <text>Thiol-dependent hydrolysis of ester, thioester, amide, peptide and isopeptide bonds formed by the C-terminal Gly of ubiquitin (a 76-residue protein attached to proteins as an intracellular targeting signal).</text>
        <dbReference type="EC" id="3.4.19.12"/>
    </reaction>
</comment>
<gene>
    <name evidence="10" type="ORF">PICST_54531</name>
</gene>
<dbReference type="PANTHER" id="PTHR24006">
    <property type="entry name" value="UBIQUITIN CARBOXYL-TERMINAL HYDROLASE"/>
    <property type="match status" value="1"/>
</dbReference>
<feature type="non-terminal residue" evidence="10">
    <location>
        <position position="558"/>
    </location>
</feature>
<dbReference type="PROSITE" id="PS00973">
    <property type="entry name" value="USP_2"/>
    <property type="match status" value="1"/>
</dbReference>
<protein>
    <recommendedName>
        <fullName evidence="7">Ubiquitin carboxyl-terminal hydrolase</fullName>
        <ecNumber evidence="7">3.4.19.12</ecNumber>
    </recommendedName>
</protein>
<evidence type="ECO:0000313" key="10">
    <source>
        <dbReference type="EMBL" id="ABN65112.2"/>
    </source>
</evidence>
<evidence type="ECO:0000256" key="5">
    <source>
        <dbReference type="ARBA" id="ARBA00022801"/>
    </source>
</evidence>
<dbReference type="PROSITE" id="PS50235">
    <property type="entry name" value="USP_3"/>
    <property type="match status" value="1"/>
</dbReference>
<evidence type="ECO:0000256" key="3">
    <source>
        <dbReference type="ARBA" id="ARBA00022670"/>
    </source>
</evidence>
<evidence type="ECO:0000313" key="11">
    <source>
        <dbReference type="Proteomes" id="UP000002258"/>
    </source>
</evidence>
<evidence type="ECO:0000256" key="4">
    <source>
        <dbReference type="ARBA" id="ARBA00022786"/>
    </source>
</evidence>
<feature type="domain" description="USP" evidence="9">
    <location>
        <begin position="32"/>
        <end position="536"/>
    </location>
</feature>
<keyword evidence="11" id="KW-1185">Reference proteome</keyword>
<sequence>MSSNYKFANRSRFTTRKSKSHRFAIKNGGEIGGLSNDGNTCFMNSVLQSLASSRELLKFIDSYLFSETALQTPQGNVISMKSNSPRPELIFTNALKTLLDNLNGKYGARGKEFSTKALLNKMPNGPKQNFFSGYNQEDAQEFYQLVMSLLEREYKKVSQSRLPTPEPEEKAGNQEKQVRFLDIENVPNVVFGCEKLGKLGKVYVPANQVDPNLVDCDHKVFPLELITPVDGISAERIGCLSCGEVGGIRYSVNSGLSLNLPNNSSYYSSFDLLSLMNDWITPEIIEDVNCNRCGLNQTKEFLLETLQDLQAKPNGDKLREQFQIRLDAIDSELLKPHITDEVFEKLTIKKHIRKSRKSKQILLSRPPPLLSIHINRSVFDPRTYMIVKNSSSVTFPSKLNLAPYIAEPRDINMDARLPFRKQEERTVLQQEQTKNSETLPSTPSDSSLSSTPEETKSDSTTSTDIDNLEPLPVDPKLLYNLKAVISHYGTHNYGHYICYRQLRGTWWRISDESVYVVTEEEVLNAQGTFMIFYEFDDGHKEFLQDVSDSEEEEEEEED</sequence>
<dbReference type="AlphaFoldDB" id="A3LPW4"/>
<evidence type="ECO:0000256" key="1">
    <source>
        <dbReference type="ARBA" id="ARBA00000707"/>
    </source>
</evidence>
<evidence type="ECO:0000256" key="7">
    <source>
        <dbReference type="RuleBase" id="RU366025"/>
    </source>
</evidence>
<dbReference type="OrthoDB" id="2020758at2759"/>
<feature type="compositionally biased region" description="Low complexity" evidence="8">
    <location>
        <begin position="436"/>
        <end position="464"/>
    </location>
</feature>
<dbReference type="SUPFAM" id="SSF54001">
    <property type="entry name" value="Cysteine proteinases"/>
    <property type="match status" value="1"/>
</dbReference>
<dbReference type="GO" id="GO:0016579">
    <property type="term" value="P:protein deubiquitination"/>
    <property type="evidence" value="ECO:0007669"/>
    <property type="project" value="EnsemblFungi"/>
</dbReference>
<dbReference type="GeneID" id="4837003"/>
<dbReference type="OMA" id="VECNRCA"/>
<dbReference type="GO" id="GO:0005634">
    <property type="term" value="C:nucleus"/>
    <property type="evidence" value="ECO:0007669"/>
    <property type="project" value="TreeGrafter"/>
</dbReference>
<name>A3LPW4_PICST</name>
<dbReference type="InterPro" id="IPR028889">
    <property type="entry name" value="USP"/>
</dbReference>
<keyword evidence="5 7" id="KW-0378">Hydrolase</keyword>
<reference evidence="10 11" key="1">
    <citation type="journal article" date="2007" name="Nat. Biotechnol.">
        <title>Genome sequence of the lignocellulose-bioconverting and xylose-fermenting yeast Pichia stipitis.</title>
        <authorList>
            <person name="Jeffries T.W."/>
            <person name="Grigoriev I.V."/>
            <person name="Grimwood J."/>
            <person name="Laplaza J.M."/>
            <person name="Aerts A."/>
            <person name="Salamov A."/>
            <person name="Schmutz J."/>
            <person name="Lindquist E."/>
            <person name="Dehal P."/>
            <person name="Shapiro H."/>
            <person name="Jin Y.S."/>
            <person name="Passoth V."/>
            <person name="Richardson P.M."/>
        </authorList>
    </citation>
    <scope>NUCLEOTIDE SEQUENCE [LARGE SCALE GENOMIC DNA]</scope>
    <source>
        <strain evidence="11">ATCC 58785 / CBS 6054 / NBRC 10063 / NRRL Y-11545</strain>
    </source>
</reference>
<dbReference type="eggNOG" id="KOG1867">
    <property type="taxonomic scope" value="Eukaryota"/>
</dbReference>
<dbReference type="InterPro" id="IPR050164">
    <property type="entry name" value="Peptidase_C19"/>
</dbReference>
<evidence type="ECO:0000256" key="2">
    <source>
        <dbReference type="ARBA" id="ARBA00009085"/>
    </source>
</evidence>
<comment type="similarity">
    <text evidence="2 7">Belongs to the peptidase C19 family.</text>
</comment>
<accession>A3LPW4</accession>
<evidence type="ECO:0000256" key="6">
    <source>
        <dbReference type="ARBA" id="ARBA00022807"/>
    </source>
</evidence>
<dbReference type="FunCoup" id="A3LPW4">
    <property type="interactions" value="53"/>
</dbReference>
<dbReference type="GO" id="GO:0004843">
    <property type="term" value="F:cysteine-type deubiquitinase activity"/>
    <property type="evidence" value="ECO:0007669"/>
    <property type="project" value="UniProtKB-UniRule"/>
</dbReference>
<evidence type="ECO:0000256" key="8">
    <source>
        <dbReference type="SAM" id="MobiDB-lite"/>
    </source>
</evidence>
<dbReference type="InterPro" id="IPR001394">
    <property type="entry name" value="Peptidase_C19_UCH"/>
</dbReference>
<dbReference type="EC" id="3.4.19.12" evidence="7"/>
<dbReference type="RefSeq" id="XP_001383141.2">
    <property type="nucleotide sequence ID" value="XM_001383104.1"/>
</dbReference>
<dbReference type="GO" id="GO:0005829">
    <property type="term" value="C:cytosol"/>
    <property type="evidence" value="ECO:0007669"/>
    <property type="project" value="TreeGrafter"/>
</dbReference>
<dbReference type="InterPro" id="IPR018200">
    <property type="entry name" value="USP_CS"/>
</dbReference>
<dbReference type="KEGG" id="pic:PICST_54531"/>